<feature type="transmembrane region" description="Helical" evidence="8">
    <location>
        <begin position="37"/>
        <end position="55"/>
    </location>
</feature>
<dbReference type="PANTHER" id="PTHR33567:SF3">
    <property type="entry name" value="CHROMATE ION TRANSPORTER (EUROFUNG)"/>
    <property type="match status" value="1"/>
</dbReference>
<dbReference type="NCBIfam" id="TIGR00937">
    <property type="entry name" value="2A51"/>
    <property type="match status" value="1"/>
</dbReference>
<dbReference type="Proteomes" id="UP000468531">
    <property type="component" value="Unassembled WGS sequence"/>
</dbReference>
<evidence type="ECO:0000256" key="8">
    <source>
        <dbReference type="SAM" id="Phobius"/>
    </source>
</evidence>
<dbReference type="InterPro" id="IPR014047">
    <property type="entry name" value="Chr_Tranpt_l_chain"/>
</dbReference>
<dbReference type="GO" id="GO:0015109">
    <property type="term" value="F:chromate transmembrane transporter activity"/>
    <property type="evidence" value="ECO:0007669"/>
    <property type="project" value="InterPro"/>
</dbReference>
<accession>A0A6P1BEC9</accession>
<gene>
    <name evidence="9" type="primary">chrA</name>
    <name evidence="9" type="ORF">FNJ47_13390</name>
</gene>
<evidence type="ECO:0000256" key="5">
    <source>
        <dbReference type="ARBA" id="ARBA00022989"/>
    </source>
</evidence>
<feature type="transmembrane region" description="Helical" evidence="8">
    <location>
        <begin position="211"/>
        <end position="230"/>
    </location>
</feature>
<feature type="transmembrane region" description="Helical" evidence="8">
    <location>
        <begin position="389"/>
        <end position="405"/>
    </location>
</feature>
<feature type="compositionally biased region" description="Basic and acidic residues" evidence="7">
    <location>
        <begin position="1"/>
        <end position="10"/>
    </location>
</feature>
<keyword evidence="5 8" id="KW-1133">Transmembrane helix</keyword>
<feature type="transmembrane region" description="Helical" evidence="8">
    <location>
        <begin position="135"/>
        <end position="158"/>
    </location>
</feature>
<evidence type="ECO:0000256" key="2">
    <source>
        <dbReference type="ARBA" id="ARBA00005262"/>
    </source>
</evidence>
<evidence type="ECO:0000256" key="3">
    <source>
        <dbReference type="ARBA" id="ARBA00022475"/>
    </source>
</evidence>
<keyword evidence="10" id="KW-1185">Reference proteome</keyword>
<evidence type="ECO:0000256" key="7">
    <source>
        <dbReference type="SAM" id="MobiDB-lite"/>
    </source>
</evidence>
<organism evidence="9 10">
    <name type="scientific">Bradyrhizobium uaiense</name>
    <dbReference type="NCBI Taxonomy" id="2594946"/>
    <lineage>
        <taxon>Bacteria</taxon>
        <taxon>Pseudomonadati</taxon>
        <taxon>Pseudomonadota</taxon>
        <taxon>Alphaproteobacteria</taxon>
        <taxon>Hyphomicrobiales</taxon>
        <taxon>Nitrobacteraceae</taxon>
        <taxon>Bradyrhizobium</taxon>
    </lineage>
</organism>
<dbReference type="AlphaFoldDB" id="A0A6P1BEC9"/>
<comment type="similarity">
    <text evidence="2">Belongs to the chromate ion transporter (CHR) (TC 2.A.51) family.</text>
</comment>
<dbReference type="InterPro" id="IPR003370">
    <property type="entry name" value="Chromate_transpt"/>
</dbReference>
<dbReference type="GO" id="GO:0005886">
    <property type="term" value="C:plasma membrane"/>
    <property type="evidence" value="ECO:0007669"/>
    <property type="project" value="UniProtKB-SubCell"/>
</dbReference>
<evidence type="ECO:0000256" key="1">
    <source>
        <dbReference type="ARBA" id="ARBA00004651"/>
    </source>
</evidence>
<feature type="transmembrane region" description="Helical" evidence="8">
    <location>
        <begin position="108"/>
        <end position="129"/>
    </location>
</feature>
<feature type="transmembrane region" description="Helical" evidence="8">
    <location>
        <begin position="367"/>
        <end position="383"/>
    </location>
</feature>
<keyword evidence="6 8" id="KW-0472">Membrane</keyword>
<comment type="subcellular location">
    <subcellularLocation>
        <location evidence="1">Cell membrane</location>
        <topology evidence="1">Multi-pass membrane protein</topology>
    </subcellularLocation>
</comment>
<keyword evidence="3" id="KW-1003">Cell membrane</keyword>
<dbReference type="EMBL" id="VKHP01000043">
    <property type="protein sequence ID" value="NEU96808.1"/>
    <property type="molecule type" value="Genomic_DNA"/>
</dbReference>
<evidence type="ECO:0000313" key="9">
    <source>
        <dbReference type="EMBL" id="NEU96808.1"/>
    </source>
</evidence>
<evidence type="ECO:0000313" key="10">
    <source>
        <dbReference type="Proteomes" id="UP000468531"/>
    </source>
</evidence>
<evidence type="ECO:0000256" key="4">
    <source>
        <dbReference type="ARBA" id="ARBA00022692"/>
    </source>
</evidence>
<feature type="transmembrane region" description="Helical" evidence="8">
    <location>
        <begin position="307"/>
        <end position="328"/>
    </location>
</feature>
<comment type="caution">
    <text evidence="9">The sequence shown here is derived from an EMBL/GenBank/DDBJ whole genome shotgun (WGS) entry which is preliminary data.</text>
</comment>
<feature type="transmembrane region" description="Helical" evidence="8">
    <location>
        <begin position="75"/>
        <end position="96"/>
    </location>
</feature>
<feature type="region of interest" description="Disordered" evidence="7">
    <location>
        <begin position="1"/>
        <end position="20"/>
    </location>
</feature>
<name>A0A6P1BEC9_9BRAD</name>
<dbReference type="Pfam" id="PF02417">
    <property type="entry name" value="Chromate_transp"/>
    <property type="match status" value="2"/>
</dbReference>
<feature type="transmembrane region" description="Helical" evidence="8">
    <location>
        <begin position="340"/>
        <end position="360"/>
    </location>
</feature>
<dbReference type="PANTHER" id="PTHR33567">
    <property type="entry name" value="CHROMATE ION TRANSPORTER (EUROFUNG)"/>
    <property type="match status" value="1"/>
</dbReference>
<reference evidence="9 10" key="1">
    <citation type="journal article" date="2020" name="Arch. Microbiol.">
        <title>Bradyrhizobium uaiense sp. nov., a new highly efficient cowpea symbiont.</title>
        <authorList>
            <person name="Cabral Michel D."/>
            <person name="Azarias Guimaraes A."/>
            <person name="Martins da Costa E."/>
            <person name="Soares de Carvalho T."/>
            <person name="Balsanelli E."/>
            <person name="Willems A."/>
            <person name="Maltempi de Souza E."/>
            <person name="de Souza Moreira F.M."/>
        </authorList>
    </citation>
    <scope>NUCLEOTIDE SEQUENCE [LARGE SCALE GENOMIC DNA]</scope>
    <source>
        <strain evidence="9 10">UFLA 03-164</strain>
    </source>
</reference>
<feature type="transmembrane region" description="Helical" evidence="8">
    <location>
        <begin position="275"/>
        <end position="300"/>
    </location>
</feature>
<keyword evidence="4 8" id="KW-0812">Transmembrane</keyword>
<sequence length="413" mass="44126">MSPPRSRNERQGFCYGGSQVTTPTDSQRGHLVELARYFLRLGFLGFGGPVALVGQMERELVDGKKWLTKEEMKESIAICQSLPGPLAIQVGIYVAWLRGGFWGAWIGGWCFILPNFAIVASLGALYVYLGDLQPVTAIFYGVSPAVIALILHSCYRLAKLGMEDWLQWAIATVCLAVTVILQAEVAMLFIGAGIVGIAYYGNLLKRTPATLPGIAIVPAAAVGPIAPVASGSTLSKLLLFFLKAGSLTFGSGLVIVPFLEQGLVQQYNWLDERQFLIAVAIGMISPGPVVITATFVGYLVAGFWGSVVSTIGIFLPSFLLVLIVAPLLARHRGNANVQGFVKGAYAAAIGTILGACILLGKIAIGDWLTLLIGVISLAILFRWKVSNPLLIAATAVVGLIAYPWLQPAWVMVH</sequence>
<proteinExistence type="inferred from homology"/>
<dbReference type="PIRSF" id="PIRSF004810">
    <property type="entry name" value="ChrA"/>
    <property type="match status" value="1"/>
</dbReference>
<feature type="transmembrane region" description="Helical" evidence="8">
    <location>
        <begin position="237"/>
        <end position="259"/>
    </location>
</feature>
<feature type="transmembrane region" description="Helical" evidence="8">
    <location>
        <begin position="170"/>
        <end position="199"/>
    </location>
</feature>
<protein>
    <submittedName>
        <fullName evidence="9">Chromate efflux transporter</fullName>
    </submittedName>
</protein>
<evidence type="ECO:0000256" key="6">
    <source>
        <dbReference type="ARBA" id="ARBA00023136"/>
    </source>
</evidence>